<dbReference type="Ensembl" id="ENSCCRT00020032337.1">
    <property type="protein sequence ID" value="ENSCCRP00020029546.1"/>
    <property type="gene ID" value="ENSCCRG00020013413.1"/>
</dbReference>
<evidence type="ECO:0000256" key="2">
    <source>
        <dbReference type="ARBA" id="ARBA00022737"/>
    </source>
</evidence>
<dbReference type="Pfam" id="PF14559">
    <property type="entry name" value="TPR_19"/>
    <property type="match status" value="2"/>
</dbReference>
<keyword evidence="2" id="KW-0677">Repeat</keyword>
<evidence type="ECO:0000256" key="10">
    <source>
        <dbReference type="SAM" id="Coils"/>
    </source>
</evidence>
<evidence type="ECO:0000313" key="14">
    <source>
        <dbReference type="Proteomes" id="UP000694701"/>
    </source>
</evidence>
<evidence type="ECO:0000256" key="1">
    <source>
        <dbReference type="ARBA" id="ARBA00004324"/>
    </source>
</evidence>
<feature type="signal peptide" evidence="12">
    <location>
        <begin position="1"/>
        <end position="19"/>
    </location>
</feature>
<gene>
    <name evidence="13" type="primary">ctr9</name>
</gene>
<dbReference type="SUPFAM" id="SSF81901">
    <property type="entry name" value="HCP-like"/>
    <property type="match status" value="1"/>
</dbReference>
<dbReference type="Pfam" id="PF13424">
    <property type="entry name" value="TPR_12"/>
    <property type="match status" value="1"/>
</dbReference>
<keyword evidence="3 9" id="KW-0802">TPR repeat</keyword>
<accession>A0A8C2DQT9</accession>
<feature type="compositionally biased region" description="Polar residues" evidence="11">
    <location>
        <begin position="1089"/>
        <end position="1099"/>
    </location>
</feature>
<feature type="repeat" description="TPR" evidence="9">
    <location>
        <begin position="498"/>
        <end position="531"/>
    </location>
</feature>
<feature type="coiled-coil region" evidence="10">
    <location>
        <begin position="827"/>
        <end position="886"/>
    </location>
</feature>
<feature type="compositionally biased region" description="Polar residues" evidence="11">
    <location>
        <begin position="1128"/>
        <end position="1137"/>
    </location>
</feature>
<evidence type="ECO:0000256" key="3">
    <source>
        <dbReference type="ARBA" id="ARBA00022803"/>
    </source>
</evidence>
<keyword evidence="10" id="KW-0175">Coiled coil</keyword>
<comment type="subcellular location">
    <subcellularLocation>
        <location evidence="1">Nucleus speckle</location>
    </subcellularLocation>
</comment>
<dbReference type="GO" id="GO:0006368">
    <property type="term" value="P:transcription elongation by RNA polymerase II"/>
    <property type="evidence" value="ECO:0007669"/>
    <property type="project" value="TreeGrafter"/>
</dbReference>
<reference evidence="13" key="1">
    <citation type="submission" date="2025-08" db="UniProtKB">
        <authorList>
            <consortium name="Ensembl"/>
        </authorList>
    </citation>
    <scope>IDENTIFICATION</scope>
</reference>
<feature type="repeat" description="TPR" evidence="9">
    <location>
        <begin position="199"/>
        <end position="232"/>
    </location>
</feature>
<feature type="chain" id="PRO_5034734033" description="RNA polymerase-associated protein CTR9 homolog" evidence="12">
    <location>
        <begin position="20"/>
        <end position="1145"/>
    </location>
</feature>
<dbReference type="Gene3D" id="1.25.40.10">
    <property type="entry name" value="Tetratricopeptide repeat domain"/>
    <property type="match status" value="3"/>
</dbReference>
<dbReference type="AlphaFoldDB" id="A0A8C2DQT9"/>
<dbReference type="PANTHER" id="PTHR14027:SF2">
    <property type="entry name" value="RNA POLYMERASE-ASSOCIATED PROTEIN CTR9 HOMOLOG"/>
    <property type="match status" value="1"/>
</dbReference>
<dbReference type="GO" id="GO:0006357">
    <property type="term" value="P:regulation of transcription by RNA polymerase II"/>
    <property type="evidence" value="ECO:0007669"/>
    <property type="project" value="UniProtKB-ARBA"/>
</dbReference>
<dbReference type="GO" id="GO:0019827">
    <property type="term" value="P:stem cell population maintenance"/>
    <property type="evidence" value="ECO:0007669"/>
    <property type="project" value="UniProtKB-ARBA"/>
</dbReference>
<dbReference type="GO" id="GO:0016593">
    <property type="term" value="C:Cdc73/Paf1 complex"/>
    <property type="evidence" value="ECO:0007669"/>
    <property type="project" value="TreeGrafter"/>
</dbReference>
<dbReference type="PROSITE" id="PS50005">
    <property type="entry name" value="TPR"/>
    <property type="match status" value="4"/>
</dbReference>
<evidence type="ECO:0000256" key="9">
    <source>
        <dbReference type="PROSITE-ProRule" id="PRU00339"/>
    </source>
</evidence>
<dbReference type="Proteomes" id="UP000694701">
    <property type="component" value="Unplaced"/>
</dbReference>
<dbReference type="SMART" id="SM00028">
    <property type="entry name" value="TPR"/>
    <property type="match status" value="10"/>
</dbReference>
<feature type="repeat" description="TPR" evidence="9">
    <location>
        <begin position="532"/>
        <end position="565"/>
    </location>
</feature>
<evidence type="ECO:0000256" key="7">
    <source>
        <dbReference type="ARBA" id="ARBA00069572"/>
    </source>
</evidence>
<dbReference type="InterPro" id="IPR031101">
    <property type="entry name" value="Ctr9"/>
</dbReference>
<feature type="compositionally biased region" description="Basic and acidic residues" evidence="11">
    <location>
        <begin position="1019"/>
        <end position="1030"/>
    </location>
</feature>
<dbReference type="GO" id="GO:0000993">
    <property type="term" value="F:RNA polymerase II complex binding"/>
    <property type="evidence" value="ECO:0007669"/>
    <property type="project" value="TreeGrafter"/>
</dbReference>
<feature type="compositionally biased region" description="Low complexity" evidence="11">
    <location>
        <begin position="996"/>
        <end position="1014"/>
    </location>
</feature>
<feature type="compositionally biased region" description="Acidic residues" evidence="11">
    <location>
        <begin position="915"/>
        <end position="925"/>
    </location>
</feature>
<evidence type="ECO:0000256" key="4">
    <source>
        <dbReference type="ARBA" id="ARBA00023015"/>
    </source>
</evidence>
<dbReference type="PANTHER" id="PTHR14027">
    <property type="entry name" value="RNA POLYMERASE-ASSOCIATED PROTEIN CTR9"/>
    <property type="match status" value="1"/>
</dbReference>
<evidence type="ECO:0000256" key="5">
    <source>
        <dbReference type="ARBA" id="ARBA00023163"/>
    </source>
</evidence>
<evidence type="ECO:0000313" key="13">
    <source>
        <dbReference type="Ensembl" id="ENSCCRP00020029546.1"/>
    </source>
</evidence>
<evidence type="ECO:0000256" key="6">
    <source>
        <dbReference type="ARBA" id="ARBA00023242"/>
    </source>
</evidence>
<proteinExistence type="predicted"/>
<feature type="compositionally biased region" description="Basic residues" evidence="11">
    <location>
        <begin position="976"/>
        <end position="986"/>
    </location>
</feature>
<evidence type="ECO:0000256" key="8">
    <source>
        <dbReference type="ARBA" id="ARBA00077878"/>
    </source>
</evidence>
<keyword evidence="4" id="KW-0805">Transcription regulation</keyword>
<keyword evidence="6" id="KW-0539">Nucleus</keyword>
<keyword evidence="5" id="KW-0804">Transcription</keyword>
<dbReference type="InterPro" id="IPR019734">
    <property type="entry name" value="TPR_rpt"/>
</dbReference>
<dbReference type="GO" id="GO:0016607">
    <property type="term" value="C:nuclear speck"/>
    <property type="evidence" value="ECO:0007669"/>
    <property type="project" value="UniProtKB-SubCell"/>
</dbReference>
<feature type="compositionally biased region" description="Basic residues" evidence="11">
    <location>
        <begin position="952"/>
        <end position="961"/>
    </location>
</feature>
<feature type="repeat" description="TPR" evidence="9">
    <location>
        <begin position="342"/>
        <end position="375"/>
    </location>
</feature>
<dbReference type="InterPro" id="IPR011990">
    <property type="entry name" value="TPR-like_helical_dom_sf"/>
</dbReference>
<organism evidence="13 14">
    <name type="scientific">Cyprinus carpio</name>
    <name type="common">Common carp</name>
    <dbReference type="NCBI Taxonomy" id="7962"/>
    <lineage>
        <taxon>Eukaryota</taxon>
        <taxon>Metazoa</taxon>
        <taxon>Chordata</taxon>
        <taxon>Craniata</taxon>
        <taxon>Vertebrata</taxon>
        <taxon>Euteleostomi</taxon>
        <taxon>Actinopterygii</taxon>
        <taxon>Neopterygii</taxon>
        <taxon>Teleostei</taxon>
        <taxon>Ostariophysi</taxon>
        <taxon>Cypriniformes</taxon>
        <taxon>Cyprinidae</taxon>
        <taxon>Cyprininae</taxon>
        <taxon>Cyprinus</taxon>
    </lineage>
</organism>
<dbReference type="FunFam" id="1.25.40.10:FF:000089">
    <property type="entry name" value="CTR9 homolog, Paf1/RNA polymerase II complex component"/>
    <property type="match status" value="1"/>
</dbReference>
<dbReference type="Pfam" id="PF13374">
    <property type="entry name" value="TPR_10"/>
    <property type="match status" value="1"/>
</dbReference>
<dbReference type="Pfam" id="PF13174">
    <property type="entry name" value="TPR_6"/>
    <property type="match status" value="1"/>
</dbReference>
<protein>
    <recommendedName>
        <fullName evidence="7">RNA polymerase-associated protein CTR9 homolog</fullName>
    </recommendedName>
    <alternativeName>
        <fullName evidence="8">SH2 domain-binding protein 1</fullName>
    </alternativeName>
</protein>
<evidence type="ECO:0000256" key="11">
    <source>
        <dbReference type="SAM" id="MobiDB-lite"/>
    </source>
</evidence>
<dbReference type="Pfam" id="PF13181">
    <property type="entry name" value="TPR_8"/>
    <property type="match status" value="1"/>
</dbReference>
<name>A0A8C2DQT9_CYPCA</name>
<dbReference type="FunFam" id="1.25.40.10:FF:000162">
    <property type="entry name" value="CTR9 homolog, Paf1/RNA polymerase II complex component"/>
    <property type="match status" value="1"/>
</dbReference>
<feature type="compositionally biased region" description="Basic and acidic residues" evidence="11">
    <location>
        <begin position="1040"/>
        <end position="1059"/>
    </location>
</feature>
<sequence length="1145" mass="130702">MISSWFMVIHLLLLSQVIELDFDQLPEGDEVISILKQEHTQLHIWIALALEYYKQGKTEDFVKLLEAARIDGNLDYRDHEKDQMTCLDTLAAYYVQQARKEKNKDAKKDLINQSTLLYTMADKIIMYDQSHLLGRACFCLLEGDKMDQADAQFQFVLNQSTNNIPALLGKACISFNKKDYRGALAYYKKALRTNPGCPAEVRLGMGHCFVKLNKLEKARLAFGRALELNSKCVGALVGLAVLELNNKEADSIKNGVQLLSRAYTIDPSNPMVLNHLANHFFFKKDYSKVQHLALHAFHNTEVEAMQAESCYQLARSFHVQEDYDQAFQYYYQATQFASSTFVLPFFGLGQMYVYRRDKENAAQCFEKVLKAYPNNYETMKILGSLYATSDDQEKRDIAKEHLKKITVQHSDDVEAWIELAQILEQTDIQGALSAYGTATRILQEKVQADVPPEILNNLGALHFRLGNLGEAKKYFLASLERAKAEGEHDEHYYNAISVTTSYNLARLYEAMCEFHEAEKLYKNILREHPNYVDCYLRLGAMARDKGNFYEASDWFKEALQINQDHPDAWSLIGNLHLAKQEWGPGQKKFERILKQPSTQNDTYSMLALGNVWLQTLHQPTRDREKEKRHQDRALAIYKQVLRNDSKNLYAANGIGAVLAHKGYFREARDVFAQVREATAEISDVWLNLAHIYVEQKQYISAVQMYENCLKKFYKHQNTEVLLYLARALFKCGKLQECKQTLLRARHVAPSDTVLMFNVALVLQRLATLVLKDEKSNLKAVLSAVKELELAHRYFSYLSKAGDKMRFDLALAASEARQCSDLLSQAQYHVARARKQDEEEKEHRAKQEQERDLLRQQMLKEQEERKSKEAEEQKKLLEQRAQYVEKTKGLLNFSETMKAAKEKKKGGSGRVRGDFDDFVNDDSDEDLPVKKKKKKKAESGSEVEDAEEDGEKKPRKKRRRPAKREDEGSDDEEGGSRPKKQRKPRERKKIEKPERMPPSLKGKIKSKAIISSSDSSSDEDGLKIAEERNPRDSGSGSDEDEGHRKRIASDSDSNEERNRSGSEAGSPQRSGNSDEDESGSERPMKRRRPQQQSDSEQSDNASKKSRSEGSDDESQAGSPAAASDRGSENEGSPQSLCCNVQIIVRS</sequence>
<feature type="region of interest" description="Disordered" evidence="11">
    <location>
        <begin position="900"/>
        <end position="1145"/>
    </location>
</feature>
<dbReference type="FunFam" id="1.25.40.10:FF:001026">
    <property type="entry name" value="CTR9 homolog, Paf1/RNA polymerase II complex component"/>
    <property type="match status" value="1"/>
</dbReference>
<evidence type="ECO:0000256" key="12">
    <source>
        <dbReference type="SAM" id="SignalP"/>
    </source>
</evidence>
<keyword evidence="12" id="KW-0732">Signal</keyword>
<dbReference type="SUPFAM" id="SSF48452">
    <property type="entry name" value="TPR-like"/>
    <property type="match status" value="4"/>
</dbReference>